<dbReference type="Pfam" id="PF01266">
    <property type="entry name" value="DAO"/>
    <property type="match status" value="1"/>
</dbReference>
<feature type="domain" description="Rieske" evidence="6">
    <location>
        <begin position="416"/>
        <end position="498"/>
    </location>
</feature>
<evidence type="ECO:0000256" key="3">
    <source>
        <dbReference type="ARBA" id="ARBA00023004"/>
    </source>
</evidence>
<dbReference type="SUPFAM" id="SSF51905">
    <property type="entry name" value="FAD/NAD(P)-binding domain"/>
    <property type="match status" value="1"/>
</dbReference>
<dbReference type="RefSeq" id="WP_244684432.1">
    <property type="nucleotide sequence ID" value="NZ_CP095043.1"/>
</dbReference>
<keyword evidence="4" id="KW-0411">Iron-sulfur</keyword>
<dbReference type="InterPro" id="IPR017941">
    <property type="entry name" value="Rieske_2Fe-2S"/>
</dbReference>
<keyword evidence="8" id="KW-1185">Reference proteome</keyword>
<dbReference type="Proteomes" id="UP000831775">
    <property type="component" value="Chromosome"/>
</dbReference>
<gene>
    <name evidence="7" type="ORF">MUN76_10200</name>
</gene>
<dbReference type="Gene3D" id="2.102.10.10">
    <property type="entry name" value="Rieske [2Fe-2S] iron-sulphur domain"/>
    <property type="match status" value="1"/>
</dbReference>
<dbReference type="InterPro" id="IPR006076">
    <property type="entry name" value="FAD-dep_OxRdtase"/>
</dbReference>
<keyword evidence="5" id="KW-1015">Disulfide bond</keyword>
<name>A0ABY4FT25_9MICO</name>
<evidence type="ECO:0000256" key="4">
    <source>
        <dbReference type="ARBA" id="ARBA00023014"/>
    </source>
</evidence>
<dbReference type="EMBL" id="CP095043">
    <property type="protein sequence ID" value="UOQ59423.1"/>
    <property type="molecule type" value="Genomic_DNA"/>
</dbReference>
<evidence type="ECO:0000256" key="2">
    <source>
        <dbReference type="ARBA" id="ARBA00022723"/>
    </source>
</evidence>
<protein>
    <submittedName>
        <fullName evidence="7">FAD-dependent oxidoreductase</fullName>
    </submittedName>
</protein>
<dbReference type="Gene3D" id="3.50.50.60">
    <property type="entry name" value="FAD/NAD(P)-binding domain"/>
    <property type="match status" value="1"/>
</dbReference>
<evidence type="ECO:0000313" key="8">
    <source>
        <dbReference type="Proteomes" id="UP000831775"/>
    </source>
</evidence>
<evidence type="ECO:0000256" key="1">
    <source>
        <dbReference type="ARBA" id="ARBA00022714"/>
    </source>
</evidence>
<accession>A0ABY4FT25</accession>
<dbReference type="PRINTS" id="PR00162">
    <property type="entry name" value="RIESKE"/>
</dbReference>
<dbReference type="InterPro" id="IPR005805">
    <property type="entry name" value="Rieske_Fe-S_prot_C"/>
</dbReference>
<organism evidence="7 8">
    <name type="scientific">Leucobacter rhizosphaerae</name>
    <dbReference type="NCBI Taxonomy" id="2932245"/>
    <lineage>
        <taxon>Bacteria</taxon>
        <taxon>Bacillati</taxon>
        <taxon>Actinomycetota</taxon>
        <taxon>Actinomycetes</taxon>
        <taxon>Micrococcales</taxon>
        <taxon>Microbacteriaceae</taxon>
        <taxon>Leucobacter</taxon>
    </lineage>
</organism>
<dbReference type="InterPro" id="IPR036188">
    <property type="entry name" value="FAD/NAD-bd_sf"/>
</dbReference>
<sequence>MGSLWIDTAGAEPTGPSDLLEPGAQVDAVVVGAGLTGLTTALLLARAGRSVTVLESRTVGAVATGNTTGKLSLLQGQVASEILSHHSSTMLQAYVEGNREGQSWLLRYLESHGVPVQQRDAFTYAATSDGIASIDDEFEACRIAGLDVERLDDVGLPFRTRAGIRLADQAQFDPMDVLRTLADDVRRHGGTIVERTRVTGVRSGSPATVETSGGELFASIVVLATGTPILDRGLAFAKLRPLRSYAQAFRVPAESQPIPRGMYLSIDEPSRSLRTAPLADGEALVVGGNGHPVGRERDTAAKVADLEAWTQRHFPGAVRTHAWSAQDYEPIHRVPYVGWLPRSGRTVAYATGYNKWGMTNAVAAALSLAAEVLEGQMPWAETLRDRATTVRDLASGAALSAEVGGELAQGWVSAELHPLPEDPPAEGEGVVGNRHLTPAAVSTVDGRVCTVSATCPHLGGIVTWNSAERSWDCPLHGSRFDAAGRLLEGPATSDLEVL</sequence>
<keyword evidence="2" id="KW-0479">Metal-binding</keyword>
<dbReference type="InterPro" id="IPR036922">
    <property type="entry name" value="Rieske_2Fe-2S_sf"/>
</dbReference>
<evidence type="ECO:0000313" key="7">
    <source>
        <dbReference type="EMBL" id="UOQ59423.1"/>
    </source>
</evidence>
<keyword evidence="1" id="KW-0001">2Fe-2S</keyword>
<dbReference type="PANTHER" id="PTHR13847:SF274">
    <property type="entry name" value="RIESKE 2FE-2S IRON-SULFUR PROTEIN YHFW-RELATED"/>
    <property type="match status" value="1"/>
</dbReference>
<dbReference type="PANTHER" id="PTHR13847">
    <property type="entry name" value="SARCOSINE DEHYDROGENASE-RELATED"/>
    <property type="match status" value="1"/>
</dbReference>
<proteinExistence type="predicted"/>
<dbReference type="SUPFAM" id="SSF50022">
    <property type="entry name" value="ISP domain"/>
    <property type="match status" value="1"/>
</dbReference>
<evidence type="ECO:0000259" key="6">
    <source>
        <dbReference type="PROSITE" id="PS51296"/>
    </source>
</evidence>
<dbReference type="PROSITE" id="PS51296">
    <property type="entry name" value="RIESKE"/>
    <property type="match status" value="1"/>
</dbReference>
<reference evidence="7 8" key="1">
    <citation type="submission" date="2022-04" db="EMBL/GenBank/DDBJ databases">
        <title>Leucobacter sp. isolated from rhizosphere of onion.</title>
        <authorList>
            <person name="Won M."/>
            <person name="Lee C.-M."/>
            <person name="Woen H.-Y."/>
            <person name="Kwon S.-W."/>
        </authorList>
    </citation>
    <scope>NUCLEOTIDE SEQUENCE [LARGE SCALE GENOMIC DNA]</scope>
    <source>
        <strain evidence="7 8">H25R-14</strain>
    </source>
</reference>
<keyword evidence="3" id="KW-0408">Iron</keyword>
<evidence type="ECO:0000256" key="5">
    <source>
        <dbReference type="ARBA" id="ARBA00023157"/>
    </source>
</evidence>
<dbReference type="Gene3D" id="3.30.9.10">
    <property type="entry name" value="D-Amino Acid Oxidase, subunit A, domain 2"/>
    <property type="match status" value="1"/>
</dbReference>
<dbReference type="Pfam" id="PF00355">
    <property type="entry name" value="Rieske"/>
    <property type="match status" value="1"/>
</dbReference>